<evidence type="ECO:0000256" key="1">
    <source>
        <dbReference type="SAM" id="Phobius"/>
    </source>
</evidence>
<gene>
    <name evidence="2" type="ORF">US91_C0008G0069</name>
</gene>
<proteinExistence type="predicted"/>
<organism evidence="2 3">
    <name type="scientific">Candidatus Falkowbacteria bacterium GW2011_GWE1_38_31</name>
    <dbReference type="NCBI Taxonomy" id="1618638"/>
    <lineage>
        <taxon>Bacteria</taxon>
        <taxon>Candidatus Falkowiibacteriota</taxon>
    </lineage>
</organism>
<evidence type="ECO:0000313" key="2">
    <source>
        <dbReference type="EMBL" id="KKQ69949.1"/>
    </source>
</evidence>
<dbReference type="Proteomes" id="UP000034022">
    <property type="component" value="Unassembled WGS sequence"/>
</dbReference>
<feature type="transmembrane region" description="Helical" evidence="1">
    <location>
        <begin position="12"/>
        <end position="30"/>
    </location>
</feature>
<comment type="caution">
    <text evidence="2">The sequence shown here is derived from an EMBL/GenBank/DDBJ whole genome shotgun (WGS) entry which is preliminary data.</text>
</comment>
<reference evidence="2" key="1">
    <citation type="journal article" date="2015" name="Nature">
        <title>rRNA introns, odd ribosomes, and small enigmatic genomes across a large radiation of phyla.</title>
        <authorList>
            <person name="Brown C.T."/>
            <person name="Hug L.A."/>
            <person name="Thomas B.C."/>
            <person name="Sharon I."/>
            <person name="Castelle C.J."/>
            <person name="Singh A."/>
            <person name="Wilkins M.J."/>
            <person name="Williams K.H."/>
            <person name="Banfield J.F."/>
        </authorList>
    </citation>
    <scope>NUCLEOTIDE SEQUENCE [LARGE SCALE GENOMIC DNA]</scope>
</reference>
<name>A0A0G0M8E6_9BACT</name>
<accession>A0A0G0M8E6</accession>
<dbReference type="AlphaFoldDB" id="A0A0G0M8E6"/>
<evidence type="ECO:0000313" key="3">
    <source>
        <dbReference type="Proteomes" id="UP000034022"/>
    </source>
</evidence>
<sequence length="103" mass="11402">MLTQKVNKKKNQVMMIAILLICVIVAAILLKNYVFKGGSSNDAEVGAVSSINSNILKEAPKSFDAEFLKSETYQSLVDNNIKIKEIDELKVGNKNPFAVEEKK</sequence>
<protein>
    <submittedName>
        <fullName evidence="2">Uncharacterized protein</fullName>
    </submittedName>
</protein>
<keyword evidence="1" id="KW-1133">Transmembrane helix</keyword>
<keyword evidence="1" id="KW-0472">Membrane</keyword>
<dbReference type="EMBL" id="LBUU01000008">
    <property type="protein sequence ID" value="KKQ69949.1"/>
    <property type="molecule type" value="Genomic_DNA"/>
</dbReference>
<keyword evidence="1" id="KW-0812">Transmembrane</keyword>